<comment type="caution">
    <text evidence="2">The sequence shown here is derived from an EMBL/GenBank/DDBJ whole genome shotgun (WGS) entry which is preliminary data.</text>
</comment>
<name>A0A3M2M958_9ACTN</name>
<gene>
    <name evidence="2" type="ORF">EBN88_01680</name>
</gene>
<dbReference type="Proteomes" id="UP000278673">
    <property type="component" value="Unassembled WGS sequence"/>
</dbReference>
<evidence type="ECO:0000313" key="3">
    <source>
        <dbReference type="Proteomes" id="UP000278673"/>
    </source>
</evidence>
<protein>
    <recommendedName>
        <fullName evidence="1">Outer membrane channel protein CpnT-like N-terminal domain-containing protein</fullName>
    </recommendedName>
</protein>
<evidence type="ECO:0000313" key="2">
    <source>
        <dbReference type="EMBL" id="RMI46019.1"/>
    </source>
</evidence>
<dbReference type="AlphaFoldDB" id="A0A3M2M958"/>
<sequence length="241" mass="25264">MSITLPGWLAEVVDWLGFNWPDIDEDELREAADGLRAYAQDCQDSMDTTTGVVGNDLERVYQAQSYGALAESWGQQSSQHMRALVDGCELLADGLDAAALAVEGMKVRCIAQLGIAAGQMAAALAASAATLGVASASAVATQQLQRRLVNEIVERFEEEAIGALVDGVIGPVQDQIMSAVGQLLQEEAAEIAAGEPLPTIRLNTDEMRAFGDTILGQAEASLSSGELFSSKVSGLTFTTGG</sequence>
<evidence type="ECO:0000259" key="1">
    <source>
        <dbReference type="Pfam" id="PF25547"/>
    </source>
</evidence>
<dbReference type="InterPro" id="IPR057746">
    <property type="entry name" value="CpnT-like_N"/>
</dbReference>
<accession>A0A3M2M958</accession>
<feature type="domain" description="Outer membrane channel protein CpnT-like N-terminal" evidence="1">
    <location>
        <begin position="10"/>
        <end position="143"/>
    </location>
</feature>
<reference evidence="2 3" key="1">
    <citation type="submission" date="2018-10" db="EMBL/GenBank/DDBJ databases">
        <title>Isolation, diversity and antifungal activity of actinobacteria from wheat.</title>
        <authorList>
            <person name="Han C."/>
        </authorList>
    </citation>
    <scope>NUCLEOTIDE SEQUENCE [LARGE SCALE GENOMIC DNA]</scope>
    <source>
        <strain evidence="2 3">NEAU-YY642</strain>
    </source>
</reference>
<proteinExistence type="predicted"/>
<organism evidence="2 3">
    <name type="scientific">Streptomyces triticirhizae</name>
    <dbReference type="NCBI Taxonomy" id="2483353"/>
    <lineage>
        <taxon>Bacteria</taxon>
        <taxon>Bacillati</taxon>
        <taxon>Actinomycetota</taxon>
        <taxon>Actinomycetes</taxon>
        <taxon>Kitasatosporales</taxon>
        <taxon>Streptomycetaceae</taxon>
        <taxon>Streptomyces</taxon>
    </lineage>
</organism>
<keyword evidence="3" id="KW-1185">Reference proteome</keyword>
<dbReference type="RefSeq" id="WP_122181973.1">
    <property type="nucleotide sequence ID" value="NZ_RFFJ01000004.1"/>
</dbReference>
<dbReference type="EMBL" id="RFFJ01000004">
    <property type="protein sequence ID" value="RMI46019.1"/>
    <property type="molecule type" value="Genomic_DNA"/>
</dbReference>
<dbReference type="Pfam" id="PF25547">
    <property type="entry name" value="WXG100_2"/>
    <property type="match status" value="1"/>
</dbReference>